<dbReference type="GO" id="GO:0060090">
    <property type="term" value="F:molecular adaptor activity"/>
    <property type="evidence" value="ECO:0007669"/>
    <property type="project" value="TreeGrafter"/>
</dbReference>
<feature type="coiled-coil region" evidence="5">
    <location>
        <begin position="429"/>
        <end position="456"/>
    </location>
</feature>
<comment type="caution">
    <text evidence="8">The sequence shown here is derived from an EMBL/GenBank/DDBJ whole genome shotgun (WGS) entry which is preliminary data.</text>
</comment>
<dbReference type="Proteomes" id="UP000814243">
    <property type="component" value="Unassembled WGS sequence"/>
</dbReference>
<dbReference type="EMBL" id="JACEFF010000112">
    <property type="protein sequence ID" value="KAH9643804.1"/>
    <property type="molecule type" value="Genomic_DNA"/>
</dbReference>
<protein>
    <recommendedName>
        <fullName evidence="7">WWC1-like helical hairpin domain-containing protein</fullName>
    </recommendedName>
</protein>
<reference evidence="8" key="1">
    <citation type="journal article" date="2021" name="G3 (Bethesda)">
        <title>Genome and transcriptome analysis of the beet armyworm Spodoptera exigua reveals targets for pest control. .</title>
        <authorList>
            <person name="Simon S."/>
            <person name="Breeschoten T."/>
            <person name="Jansen H.J."/>
            <person name="Dirks R.P."/>
            <person name="Schranz M.E."/>
            <person name="Ros V.I.D."/>
        </authorList>
    </citation>
    <scope>NUCLEOTIDE SEQUENCE</scope>
    <source>
        <strain evidence="8">TB_SE_WUR_2020</strain>
    </source>
</reference>
<dbReference type="GO" id="GO:0035330">
    <property type="term" value="P:regulation of hippo signaling"/>
    <property type="evidence" value="ECO:0007669"/>
    <property type="project" value="TreeGrafter"/>
</dbReference>
<comment type="subcellular location">
    <subcellularLocation>
        <location evidence="1">Cell membrane</location>
    </subcellularLocation>
</comment>
<evidence type="ECO:0000313" key="8">
    <source>
        <dbReference type="EMBL" id="KAH9643804.1"/>
    </source>
</evidence>
<keyword evidence="3" id="KW-0677">Repeat</keyword>
<dbReference type="InterPro" id="IPR057747">
    <property type="entry name" value="WWC1_hairpin"/>
</dbReference>
<evidence type="ECO:0000256" key="3">
    <source>
        <dbReference type="ARBA" id="ARBA00022737"/>
    </source>
</evidence>
<dbReference type="InterPro" id="IPR051105">
    <property type="entry name" value="WWC/KIBRA_Hippo_Reg"/>
</dbReference>
<feature type="region of interest" description="Disordered" evidence="6">
    <location>
        <begin position="870"/>
        <end position="896"/>
    </location>
</feature>
<dbReference type="GO" id="GO:0005737">
    <property type="term" value="C:cytoplasm"/>
    <property type="evidence" value="ECO:0007669"/>
    <property type="project" value="TreeGrafter"/>
</dbReference>
<feature type="region of interest" description="Disordered" evidence="6">
    <location>
        <begin position="1"/>
        <end position="26"/>
    </location>
</feature>
<keyword evidence="5" id="KW-0175">Coiled coil</keyword>
<organism evidence="8 9">
    <name type="scientific">Spodoptera exigua</name>
    <name type="common">Beet armyworm</name>
    <name type="synonym">Noctua fulgens</name>
    <dbReference type="NCBI Taxonomy" id="7107"/>
    <lineage>
        <taxon>Eukaryota</taxon>
        <taxon>Metazoa</taxon>
        <taxon>Ecdysozoa</taxon>
        <taxon>Arthropoda</taxon>
        <taxon>Hexapoda</taxon>
        <taxon>Insecta</taxon>
        <taxon>Pterygota</taxon>
        <taxon>Neoptera</taxon>
        <taxon>Endopterygota</taxon>
        <taxon>Lepidoptera</taxon>
        <taxon>Glossata</taxon>
        <taxon>Ditrysia</taxon>
        <taxon>Noctuoidea</taxon>
        <taxon>Noctuidae</taxon>
        <taxon>Amphipyrinae</taxon>
        <taxon>Spodoptera</taxon>
    </lineage>
</organism>
<feature type="region of interest" description="Disordered" evidence="6">
    <location>
        <begin position="562"/>
        <end position="611"/>
    </location>
</feature>
<sequence length="1133" mass="125681">MCPLRRALTMWSQPPPPEPETQAGRERAHTWCRGCFGSRQLARMVRQPPEYGVRVDPTSVQPAGLRVRDEPQYQNIDEMRKRPEYANLDEISREFGYRLCPEGQNLEDEAIYENILSVRQIRSAEVRLVPVSEVAYYEGQGYVATQVLSRNGTFPQCPPHTWSRLQQACRLNGSLRLFTAKKEMYDVKKQRLCLAQDEYKHLNNALSTLAASRTSLCSSTTSMTTTSTTSRHDPELLRSEVTQARGRVAQLRKELRQARAEVASARRGVDTLAEVEQKISAQQGCYNITEAQAIMTELKNIQKSLTSGEKERADLMQSLAKLKDDLTRLQLGDASPDLSTLSLPQEKLSTASQTDLCADLVPIGTRLAEMARVRLQYDAARKRIQQIQQQLADLEDKVQPGQAESDKDRLLLFQEKEQLLRELRSITPRTRSKQEMTEIQTECKRLEQDLKNAFEMSNKCIADRLRLHEEKQLLLQQLKDALTSMTTLEGQLKTLSASTLSVSSSSSLGSLSTASSKGSLSSGISFTDIYGGPQIATSFSTDKPIDMVDLHRRVERLLRGSSYTADSATPGASSSPSQPSLSPRSSLSSASPPPPPPSYNQVERQRRQQRELEEKLAEMRIGVATGLNEVTGLATIPVQLQGPGRPCEPLSPISETPPPPSPRTPSSSGTNTRSVSAAVSDESVAGDSGVFEAAQAANDPSNAVNSAQIEIKLRYCAESSALEIGILRARNLHALFIDIGTQVNLKLTITVSQHDRGRLLKDRIEENNVVLYSSGVRCALVVGGGCGEAWSGAGAAWRGAALALRHAHRVALAGTRALRAATLQVNLTAGTECLGCAQVSLADFEPDTVSQKWYNVLSFRCMRRDESSDESTVISSQTSTLTRNRGPESMTGAECNVDCGDNSASEDDESREPLNQIVEEDSFEDYIPEEELALEEEYLHPTTAEKETNTECNFCPEGARQLHRRLEEAWSRGDPAVAAWVAEDETLRRLVSPGDQPADRASRLLSRTCREIYRLRKSRQGGRKPDLVTFKEKMAFFTRTKTTIPLLPGEDGDEIPSEDDWEEDLEERRTPDGRSSKTSYELRRDQPATQDPPEVVECKNPCLNLEGQEAKDDTKTDEVRYEFVVDRVLGVQV</sequence>
<dbReference type="AlphaFoldDB" id="A0A922SNH4"/>
<evidence type="ECO:0000256" key="1">
    <source>
        <dbReference type="ARBA" id="ARBA00004236"/>
    </source>
</evidence>
<gene>
    <name evidence="8" type="ORF">HF086_002302</name>
</gene>
<evidence type="ECO:0000256" key="5">
    <source>
        <dbReference type="SAM" id="Coils"/>
    </source>
</evidence>
<feature type="coiled-coil region" evidence="5">
    <location>
        <begin position="241"/>
        <end position="268"/>
    </location>
</feature>
<dbReference type="GO" id="GO:0006355">
    <property type="term" value="P:regulation of DNA-templated transcription"/>
    <property type="evidence" value="ECO:0007669"/>
    <property type="project" value="TreeGrafter"/>
</dbReference>
<feature type="compositionally biased region" description="Low complexity" evidence="6">
    <location>
        <begin position="567"/>
        <end position="590"/>
    </location>
</feature>
<evidence type="ECO:0000256" key="6">
    <source>
        <dbReference type="SAM" id="MobiDB-lite"/>
    </source>
</evidence>
<dbReference type="GO" id="GO:0016477">
    <property type="term" value="P:cell migration"/>
    <property type="evidence" value="ECO:0007669"/>
    <property type="project" value="TreeGrafter"/>
</dbReference>
<dbReference type="PANTHER" id="PTHR14791">
    <property type="entry name" value="BOMB/KIRA PROTEINS"/>
    <property type="match status" value="1"/>
</dbReference>
<evidence type="ECO:0000313" key="9">
    <source>
        <dbReference type="Proteomes" id="UP000814243"/>
    </source>
</evidence>
<feature type="region of interest" description="Disordered" evidence="6">
    <location>
        <begin position="1043"/>
        <end position="1097"/>
    </location>
</feature>
<dbReference type="PANTHER" id="PTHR14791:SF29">
    <property type="entry name" value="PROTEIN KIBRA"/>
    <property type="match status" value="1"/>
</dbReference>
<evidence type="ECO:0000259" key="7">
    <source>
        <dbReference type="Pfam" id="PF25802"/>
    </source>
</evidence>
<feature type="compositionally biased region" description="Acidic residues" evidence="6">
    <location>
        <begin position="1050"/>
        <end position="1065"/>
    </location>
</feature>
<keyword evidence="4" id="KW-0472">Membrane</keyword>
<feature type="region of interest" description="Disordered" evidence="6">
    <location>
        <begin position="639"/>
        <end position="681"/>
    </location>
</feature>
<evidence type="ECO:0000256" key="2">
    <source>
        <dbReference type="ARBA" id="ARBA00022475"/>
    </source>
</evidence>
<dbReference type="GO" id="GO:0046621">
    <property type="term" value="P:negative regulation of organ growth"/>
    <property type="evidence" value="ECO:0007669"/>
    <property type="project" value="TreeGrafter"/>
</dbReference>
<feature type="domain" description="WWC1-like helical hairpin" evidence="7">
    <location>
        <begin position="365"/>
        <end position="499"/>
    </location>
</feature>
<proteinExistence type="predicted"/>
<keyword evidence="2" id="KW-1003">Cell membrane</keyword>
<name>A0A922SNH4_SPOEX</name>
<dbReference type="Pfam" id="PF25802">
    <property type="entry name" value="WWC1"/>
    <property type="match status" value="1"/>
</dbReference>
<accession>A0A922SNH4</accession>
<feature type="compositionally biased region" description="Polar residues" evidence="6">
    <location>
        <begin position="870"/>
        <end position="883"/>
    </location>
</feature>
<feature type="compositionally biased region" description="Low complexity" evidence="6">
    <location>
        <begin position="664"/>
        <end position="681"/>
    </location>
</feature>
<feature type="compositionally biased region" description="Basic and acidic residues" evidence="6">
    <location>
        <begin position="1066"/>
        <end position="1086"/>
    </location>
</feature>
<feature type="coiled-coil region" evidence="5">
    <location>
        <begin position="370"/>
        <end position="404"/>
    </location>
</feature>
<evidence type="ECO:0000256" key="4">
    <source>
        <dbReference type="ARBA" id="ARBA00023136"/>
    </source>
</evidence>
<dbReference type="GO" id="GO:0019900">
    <property type="term" value="F:kinase binding"/>
    <property type="evidence" value="ECO:0007669"/>
    <property type="project" value="TreeGrafter"/>
</dbReference>